<evidence type="ECO:0000256" key="4">
    <source>
        <dbReference type="ARBA" id="ARBA00022960"/>
    </source>
</evidence>
<name>A0A081C839_VECG1</name>
<dbReference type="HOGENOM" id="CLU_006797_5_3_0"/>
<keyword evidence="8 9" id="KW-0813">Transport</keyword>
<dbReference type="UniPathway" id="UPA00219"/>
<dbReference type="EMBL" id="DF820474">
    <property type="protein sequence ID" value="GAK60744.1"/>
    <property type="molecule type" value="Genomic_DNA"/>
</dbReference>
<dbReference type="PANTHER" id="PTHR47019:SF1">
    <property type="entry name" value="LIPID II FLIPPASE MURJ"/>
    <property type="match status" value="1"/>
</dbReference>
<comment type="function">
    <text evidence="8 9">Involved in peptidoglycan biosynthesis. Transports lipid-linked peptidoglycan precursors from the inner to the outer leaflet of the cytoplasmic membrane.</text>
</comment>
<comment type="subcellular location">
    <subcellularLocation>
        <location evidence="1 8">Cell membrane</location>
        <topology evidence="1 8">Multi-pass membrane protein</topology>
    </subcellularLocation>
</comment>
<dbReference type="InterPro" id="IPR004268">
    <property type="entry name" value="MurJ"/>
</dbReference>
<comment type="similarity">
    <text evidence="8 9">Belongs to the MurJ/MviN family.</text>
</comment>
<dbReference type="eggNOG" id="COG0728">
    <property type="taxonomic scope" value="Bacteria"/>
</dbReference>
<feature type="transmembrane region" description="Helical" evidence="8">
    <location>
        <begin position="316"/>
        <end position="340"/>
    </location>
</feature>
<evidence type="ECO:0000256" key="7">
    <source>
        <dbReference type="ARBA" id="ARBA00023136"/>
    </source>
</evidence>
<dbReference type="CDD" id="cd13123">
    <property type="entry name" value="MATE_MurJ_like"/>
    <property type="match status" value="1"/>
</dbReference>
<dbReference type="PANTHER" id="PTHR47019">
    <property type="entry name" value="LIPID II FLIPPASE MURJ"/>
    <property type="match status" value="1"/>
</dbReference>
<dbReference type="PRINTS" id="PR01806">
    <property type="entry name" value="VIRFACTRMVIN"/>
</dbReference>
<keyword evidence="5 8" id="KW-0573">Peptidoglycan synthesis</keyword>
<dbReference type="GO" id="GO:0071555">
    <property type="term" value="P:cell wall organization"/>
    <property type="evidence" value="ECO:0007669"/>
    <property type="project" value="UniProtKB-UniRule"/>
</dbReference>
<dbReference type="GO" id="GO:0005886">
    <property type="term" value="C:plasma membrane"/>
    <property type="evidence" value="ECO:0007669"/>
    <property type="project" value="UniProtKB-SubCell"/>
</dbReference>
<feature type="transmembrane region" description="Helical" evidence="8">
    <location>
        <begin position="189"/>
        <end position="212"/>
    </location>
</feature>
<dbReference type="Proteomes" id="UP000030661">
    <property type="component" value="Unassembled WGS sequence"/>
</dbReference>
<feature type="transmembrane region" description="Helical" evidence="8">
    <location>
        <begin position="472"/>
        <end position="494"/>
    </location>
</feature>
<feature type="transmembrane region" description="Helical" evidence="8">
    <location>
        <begin position="413"/>
        <end position="432"/>
    </location>
</feature>
<sequence length="516" mass="56260">MSAHKQVTKAAGIVGLSTVITRILGFIRDMVIASAFGAGMEADAYFVAFRIPSMLRRLVGEGALTVAFIPVFVEERQQSEERAWALSHTVMTLLVLFLTGLSILGVIFMPSIVQMLAPGFREIPEKFALTIYLTRITFPYILFISLAALAMGILNSLQHFLAPALAPIMLNLSLIASVFFVCPYLERPVVGLAIGVLLGGITQLLFQIPVLTKQGFRYRLSFDYHNPAVRKIGMLLLPAFFGLAVNQISVFVNTLLASYLPEGSVSYLYFADRVMEFPLGIFGIAIATAVLPTMSLQSAKGAYDELVDTLSFALRLVLFVTIPSAVGLIVLRVPIVTFLFERGKFTTADTQATAIALLYYTLGLSAIASVRIIVPVFYSLKDTLTPVKCAAASVGINILCSILLMKPLQHGGLALATTISAFFNLSLLIWLLRKRLGKMDWRHILIATGKVCVASAAMGLCCAPFAELATQRAWALGVAILVGIGVFAACAWLIKLQELRFLYDMLIKRHSSVTFQ</sequence>
<feature type="transmembrane region" description="Helical" evidence="8">
    <location>
        <begin position="160"/>
        <end position="182"/>
    </location>
</feature>
<feature type="transmembrane region" description="Helical" evidence="8">
    <location>
        <begin position="7"/>
        <end position="24"/>
    </location>
</feature>
<accession>A0A081C839</accession>
<evidence type="ECO:0000256" key="9">
    <source>
        <dbReference type="PIRNR" id="PIRNR002869"/>
    </source>
</evidence>
<evidence type="ECO:0000256" key="5">
    <source>
        <dbReference type="ARBA" id="ARBA00022984"/>
    </source>
</evidence>
<keyword evidence="3 8" id="KW-0812">Transmembrane</keyword>
<keyword evidence="7 8" id="KW-0472">Membrane</keyword>
<dbReference type="GO" id="GO:0034204">
    <property type="term" value="P:lipid translocation"/>
    <property type="evidence" value="ECO:0007669"/>
    <property type="project" value="TreeGrafter"/>
</dbReference>
<dbReference type="HAMAP" id="MF_02078">
    <property type="entry name" value="MurJ_MviN"/>
    <property type="match status" value="1"/>
</dbReference>
<dbReference type="NCBIfam" id="TIGR01695">
    <property type="entry name" value="murJ_mviN"/>
    <property type="match status" value="1"/>
</dbReference>
<feature type="transmembrane region" description="Helical" evidence="8">
    <location>
        <begin position="129"/>
        <end position="154"/>
    </location>
</feature>
<comment type="pathway">
    <text evidence="8">Cell wall biogenesis; peptidoglycan biosynthesis.</text>
</comment>
<dbReference type="GO" id="GO:0015648">
    <property type="term" value="F:lipid-linked peptidoglycan transporter activity"/>
    <property type="evidence" value="ECO:0007669"/>
    <property type="project" value="UniProtKB-UniRule"/>
</dbReference>
<dbReference type="STRING" id="1499967.U27_00642"/>
<reference evidence="10" key="1">
    <citation type="journal article" date="2015" name="PeerJ">
        <title>First genomic representation of candidate bacterial phylum KSB3 points to enhanced environmental sensing as a trigger of wastewater bulking.</title>
        <authorList>
            <person name="Sekiguchi Y."/>
            <person name="Ohashi A."/>
            <person name="Parks D.H."/>
            <person name="Yamauchi T."/>
            <person name="Tyson G.W."/>
            <person name="Hugenholtz P."/>
        </authorList>
    </citation>
    <scope>NUCLEOTIDE SEQUENCE [LARGE SCALE GENOMIC DNA]</scope>
</reference>
<evidence type="ECO:0000313" key="10">
    <source>
        <dbReference type="EMBL" id="GAK60744.1"/>
    </source>
</evidence>
<dbReference type="GO" id="GO:0008360">
    <property type="term" value="P:regulation of cell shape"/>
    <property type="evidence" value="ECO:0007669"/>
    <property type="project" value="UniProtKB-UniRule"/>
</dbReference>
<proteinExistence type="inferred from homology"/>
<keyword evidence="2 8" id="KW-1003">Cell membrane</keyword>
<evidence type="ECO:0000256" key="8">
    <source>
        <dbReference type="HAMAP-Rule" id="MF_02078"/>
    </source>
</evidence>
<feature type="transmembrane region" description="Helical" evidence="8">
    <location>
        <begin position="277"/>
        <end position="296"/>
    </location>
</feature>
<protein>
    <recommendedName>
        <fullName evidence="8">Probable lipid II flippase MurJ</fullName>
    </recommendedName>
</protein>
<dbReference type="AlphaFoldDB" id="A0A081C839"/>
<dbReference type="GO" id="GO:0009252">
    <property type="term" value="P:peptidoglycan biosynthetic process"/>
    <property type="evidence" value="ECO:0007669"/>
    <property type="project" value="UniProtKB-UniRule"/>
</dbReference>
<dbReference type="Pfam" id="PF03023">
    <property type="entry name" value="MurJ"/>
    <property type="match status" value="1"/>
</dbReference>
<evidence type="ECO:0000256" key="6">
    <source>
        <dbReference type="ARBA" id="ARBA00022989"/>
    </source>
</evidence>
<keyword evidence="4 8" id="KW-0133">Cell shape</keyword>
<feature type="transmembrane region" description="Helical" evidence="8">
    <location>
        <begin position="232"/>
        <end position="256"/>
    </location>
</feature>
<feature type="transmembrane region" description="Helical" evidence="8">
    <location>
        <begin position="93"/>
        <end position="117"/>
    </location>
</feature>
<keyword evidence="6 8" id="KW-1133">Transmembrane helix</keyword>
<evidence type="ECO:0000256" key="3">
    <source>
        <dbReference type="ARBA" id="ARBA00022692"/>
    </source>
</evidence>
<dbReference type="InterPro" id="IPR051050">
    <property type="entry name" value="Lipid_II_flippase_MurJ/MviN"/>
</dbReference>
<feature type="transmembrane region" description="Helical" evidence="8">
    <location>
        <begin position="352"/>
        <end position="378"/>
    </location>
</feature>
<gene>
    <name evidence="8" type="primary">murJ</name>
    <name evidence="10" type="ORF">U27_00642</name>
</gene>
<keyword evidence="8 9" id="KW-0961">Cell wall biogenesis/degradation</keyword>
<keyword evidence="11" id="KW-1185">Reference proteome</keyword>
<evidence type="ECO:0000256" key="1">
    <source>
        <dbReference type="ARBA" id="ARBA00004651"/>
    </source>
</evidence>
<feature type="transmembrane region" description="Helical" evidence="8">
    <location>
        <begin position="444"/>
        <end position="466"/>
    </location>
</feature>
<evidence type="ECO:0000313" key="11">
    <source>
        <dbReference type="Proteomes" id="UP000030661"/>
    </source>
</evidence>
<dbReference type="PIRSF" id="PIRSF002869">
    <property type="entry name" value="MviN"/>
    <property type="match status" value="1"/>
</dbReference>
<evidence type="ECO:0000256" key="2">
    <source>
        <dbReference type="ARBA" id="ARBA00022475"/>
    </source>
</evidence>
<organism evidence="10">
    <name type="scientific">Vecturithrix granuli</name>
    <dbReference type="NCBI Taxonomy" id="1499967"/>
    <lineage>
        <taxon>Bacteria</taxon>
        <taxon>Candidatus Moduliflexota</taxon>
        <taxon>Candidatus Vecturitrichia</taxon>
        <taxon>Candidatus Vecturitrichales</taxon>
        <taxon>Candidatus Vecturitrichaceae</taxon>
        <taxon>Candidatus Vecturithrix</taxon>
    </lineage>
</organism>